<sequence>MLIIDEELSKTNPVYSKIEEYYDPRDIIMFDIETTGLSASSSFIYLIGVNYYKDGTWHITQYFNDDGRSEPQIIETFMEFILDYKYLLTFNGNTFDIPYVSKRLESINDHFHMNIRDNFSRLTKIDLYKMIRPYKTSLGLSNLKQKTIERFVGLNRIDQMNGGQLIEVYFDYLSTDDARSKSLVLQHNRDDMDGMFYLADILALKALSEGEFSVADLSMSGTERLKLKISLDLKHFPDMDIASMYHDKNSALNKAGLSSPLLMISSDERKAYISLPVEHGVFIHFYEDYKNYNYYPELDEAFHKDLAPTLTEYKCEKAKALNCYTKLEGFFVKKYKFTELESYYSFDETSSGAASKNKLTPYAELTDDFLGNEKILNSFARYTVKTILGV</sequence>
<name>A0A1T4MD00_9FIRM</name>
<evidence type="ECO:0000313" key="3">
    <source>
        <dbReference type="Proteomes" id="UP000189857"/>
    </source>
</evidence>
<dbReference type="InterPro" id="IPR012337">
    <property type="entry name" value="RNaseH-like_sf"/>
</dbReference>
<gene>
    <name evidence="2" type="ORF">SAMN02745110_01153</name>
</gene>
<dbReference type="GO" id="GO:0003676">
    <property type="term" value="F:nucleic acid binding"/>
    <property type="evidence" value="ECO:0007669"/>
    <property type="project" value="InterPro"/>
</dbReference>
<organism evidence="2 3">
    <name type="scientific">Eubacterium ruminantium</name>
    <dbReference type="NCBI Taxonomy" id="42322"/>
    <lineage>
        <taxon>Bacteria</taxon>
        <taxon>Bacillati</taxon>
        <taxon>Bacillota</taxon>
        <taxon>Clostridia</taxon>
        <taxon>Eubacteriales</taxon>
        <taxon>Eubacteriaceae</taxon>
        <taxon>Eubacterium</taxon>
    </lineage>
</organism>
<dbReference type="EMBL" id="FUXA01000007">
    <property type="protein sequence ID" value="SJZ64614.1"/>
    <property type="molecule type" value="Genomic_DNA"/>
</dbReference>
<evidence type="ECO:0000313" key="2">
    <source>
        <dbReference type="EMBL" id="SJZ64614.1"/>
    </source>
</evidence>
<dbReference type="Proteomes" id="UP000189857">
    <property type="component" value="Unassembled WGS sequence"/>
</dbReference>
<dbReference type="PANTHER" id="PTHR38462:SF1">
    <property type="entry name" value="YPRB RIBONUCLEASE H-LIKE DOMAIN-CONTAINING PROTEIN"/>
    <property type="match status" value="1"/>
</dbReference>
<keyword evidence="3" id="KW-1185">Reference proteome</keyword>
<dbReference type="InterPro" id="IPR036397">
    <property type="entry name" value="RNaseH_sf"/>
</dbReference>
<dbReference type="RefSeq" id="WP_078787003.1">
    <property type="nucleotide sequence ID" value="NZ_FMTO01000006.1"/>
</dbReference>
<protein>
    <recommendedName>
        <fullName evidence="1">YprB ribonuclease H-like domain-containing protein</fullName>
    </recommendedName>
</protein>
<dbReference type="InterPro" id="IPR038720">
    <property type="entry name" value="YprB_RNase_H-like_dom"/>
</dbReference>
<accession>A0A1T4MD00</accession>
<dbReference type="Gene3D" id="3.30.420.10">
    <property type="entry name" value="Ribonuclease H-like superfamily/Ribonuclease H"/>
    <property type="match status" value="1"/>
</dbReference>
<feature type="domain" description="YprB ribonuclease H-like" evidence="1">
    <location>
        <begin position="29"/>
        <end position="202"/>
    </location>
</feature>
<evidence type="ECO:0000259" key="1">
    <source>
        <dbReference type="Pfam" id="PF13482"/>
    </source>
</evidence>
<dbReference type="AlphaFoldDB" id="A0A1T4MD00"/>
<dbReference type="SUPFAM" id="SSF53098">
    <property type="entry name" value="Ribonuclease H-like"/>
    <property type="match status" value="1"/>
</dbReference>
<dbReference type="Pfam" id="PF13482">
    <property type="entry name" value="RNase_H_2"/>
    <property type="match status" value="1"/>
</dbReference>
<dbReference type="PANTHER" id="PTHR38462">
    <property type="entry name" value="EXONUCLEASE-LIKE PROTEIN"/>
    <property type="match status" value="1"/>
</dbReference>
<proteinExistence type="predicted"/>
<dbReference type="OrthoDB" id="9790530at2"/>
<reference evidence="2 3" key="1">
    <citation type="submission" date="2017-02" db="EMBL/GenBank/DDBJ databases">
        <authorList>
            <person name="Peterson S.W."/>
        </authorList>
    </citation>
    <scope>NUCLEOTIDE SEQUENCE [LARGE SCALE GENOMIC DNA]</scope>
    <source>
        <strain evidence="2 3">ATCC 17233</strain>
    </source>
</reference>